<dbReference type="PANTHER" id="PTHR30269">
    <property type="entry name" value="TRANSMEMBRANE PROTEIN YFCA"/>
    <property type="match status" value="1"/>
</dbReference>
<name>A0ABN6Q8N7_NOSCO</name>
<evidence type="ECO:0000313" key="10">
    <source>
        <dbReference type="Proteomes" id="UP001055453"/>
    </source>
</evidence>
<feature type="transmembrane region" description="Helical" evidence="8">
    <location>
        <begin position="79"/>
        <end position="112"/>
    </location>
</feature>
<dbReference type="InterPro" id="IPR002781">
    <property type="entry name" value="TM_pro_TauE-like"/>
</dbReference>
<keyword evidence="10" id="KW-1185">Reference proteome</keyword>
<evidence type="ECO:0000256" key="2">
    <source>
        <dbReference type="ARBA" id="ARBA00009142"/>
    </source>
</evidence>
<dbReference type="RefSeq" id="WP_251956639.1">
    <property type="nucleotide sequence ID" value="NZ_AP025732.1"/>
</dbReference>
<sequence>MTILEFSLLIWIGSFSAGLLGALTGLGGGVVIVPLLTSIFGVDIRYAVGASLVSVIATSLGAASTYIKKGYTNLRLGMFLEVATTIGAIAGAMIATFISVKALTIVLAIVLIYSAYLSQRPRIEHLENEAANPIANYLKLNSSYPTPEGVMSYQVHSVPMGFGVMLIAGVLSGLLGIGSGGFKVLAMDQAMRLPFKVATTTSNFMIGVTAAASAGVYLARGYIDPGLSMPVMLGVLPGAFLGARILIGAKTQVLRILFSFVLVVMALKMVYNSLIGGL</sequence>
<keyword evidence="3" id="KW-0813">Transport</keyword>
<dbReference type="PANTHER" id="PTHR30269:SF23">
    <property type="entry name" value="MEMBRANE TRANSPORTER PROTEIN YDHB-RELATED"/>
    <property type="match status" value="1"/>
</dbReference>
<evidence type="ECO:0000256" key="5">
    <source>
        <dbReference type="ARBA" id="ARBA00022692"/>
    </source>
</evidence>
<feature type="transmembrane region" description="Helical" evidence="8">
    <location>
        <begin position="254"/>
        <end position="271"/>
    </location>
</feature>
<accession>A0ABN6Q8N7</accession>
<proteinExistence type="inferred from homology"/>
<feature type="transmembrane region" description="Helical" evidence="8">
    <location>
        <begin position="160"/>
        <end position="182"/>
    </location>
</feature>
<protein>
    <recommendedName>
        <fullName evidence="8">Probable membrane transporter protein</fullName>
    </recommendedName>
</protein>
<keyword evidence="6 8" id="KW-1133">Transmembrane helix</keyword>
<evidence type="ECO:0000313" key="9">
    <source>
        <dbReference type="EMBL" id="BDI19179.1"/>
    </source>
</evidence>
<dbReference type="InterPro" id="IPR052017">
    <property type="entry name" value="TSUP"/>
</dbReference>
<feature type="transmembrane region" description="Helical" evidence="8">
    <location>
        <begin position="229"/>
        <end position="247"/>
    </location>
</feature>
<feature type="transmembrane region" description="Helical" evidence="8">
    <location>
        <begin position="46"/>
        <end position="67"/>
    </location>
</feature>
<reference evidence="9" key="1">
    <citation type="submission" date="2022-04" db="EMBL/GenBank/DDBJ databases">
        <title>Complete genome sequence of a cyanobacterium, Nostoc sp. SO-36, isolated in Antarctica.</title>
        <authorList>
            <person name="Kanesaki Y."/>
            <person name="Effendi D."/>
            <person name="Sakamoto T."/>
            <person name="Ohtani S."/>
            <person name="Awai K."/>
        </authorList>
    </citation>
    <scope>NUCLEOTIDE SEQUENCE</scope>
    <source>
        <strain evidence="9">SO-36</strain>
    </source>
</reference>
<dbReference type="Pfam" id="PF01925">
    <property type="entry name" value="TauE"/>
    <property type="match status" value="1"/>
</dbReference>
<dbReference type="EMBL" id="AP025732">
    <property type="protein sequence ID" value="BDI19179.1"/>
    <property type="molecule type" value="Genomic_DNA"/>
</dbReference>
<keyword evidence="5 8" id="KW-0812">Transmembrane</keyword>
<feature type="transmembrane region" description="Helical" evidence="8">
    <location>
        <begin position="7"/>
        <end position="40"/>
    </location>
</feature>
<keyword evidence="7 8" id="KW-0472">Membrane</keyword>
<comment type="similarity">
    <text evidence="2 8">Belongs to the 4-toluene sulfonate uptake permease (TSUP) (TC 2.A.102) family.</text>
</comment>
<evidence type="ECO:0000256" key="3">
    <source>
        <dbReference type="ARBA" id="ARBA00022448"/>
    </source>
</evidence>
<dbReference type="Proteomes" id="UP001055453">
    <property type="component" value="Chromosome"/>
</dbReference>
<evidence type="ECO:0000256" key="1">
    <source>
        <dbReference type="ARBA" id="ARBA00004651"/>
    </source>
</evidence>
<keyword evidence="4 8" id="KW-1003">Cell membrane</keyword>
<comment type="subcellular location">
    <subcellularLocation>
        <location evidence="1 8">Cell membrane</location>
        <topology evidence="1 8">Multi-pass membrane protein</topology>
    </subcellularLocation>
</comment>
<feature type="transmembrane region" description="Helical" evidence="8">
    <location>
        <begin position="203"/>
        <end position="223"/>
    </location>
</feature>
<gene>
    <name evidence="9" type="ORF">ANSO36C_49810</name>
</gene>
<organism evidence="9 10">
    <name type="scientific">Nostoc cf. commune SO-36</name>
    <dbReference type="NCBI Taxonomy" id="449208"/>
    <lineage>
        <taxon>Bacteria</taxon>
        <taxon>Bacillati</taxon>
        <taxon>Cyanobacteriota</taxon>
        <taxon>Cyanophyceae</taxon>
        <taxon>Nostocales</taxon>
        <taxon>Nostocaceae</taxon>
        <taxon>Nostoc</taxon>
    </lineage>
</organism>
<evidence type="ECO:0000256" key="4">
    <source>
        <dbReference type="ARBA" id="ARBA00022475"/>
    </source>
</evidence>
<evidence type="ECO:0000256" key="7">
    <source>
        <dbReference type="ARBA" id="ARBA00023136"/>
    </source>
</evidence>
<evidence type="ECO:0000256" key="6">
    <source>
        <dbReference type="ARBA" id="ARBA00022989"/>
    </source>
</evidence>
<evidence type="ECO:0000256" key="8">
    <source>
        <dbReference type="RuleBase" id="RU363041"/>
    </source>
</evidence>